<organism evidence="1 2">
    <name type="scientific">Peribacillus saganii</name>
    <dbReference type="NCBI Taxonomy" id="2303992"/>
    <lineage>
        <taxon>Bacteria</taxon>
        <taxon>Bacillati</taxon>
        <taxon>Bacillota</taxon>
        <taxon>Bacilli</taxon>
        <taxon>Bacillales</taxon>
        <taxon>Bacillaceae</taxon>
        <taxon>Peribacillus</taxon>
    </lineage>
</organism>
<sequence length="117" mass="13573">MNEFLKVLALLNLPLDFRSRYSLFPQNAKLASPNIQPHEKMRMHFRGVSHIPLQYRKAKAPLHKKRPVRRGFILSCKKSCWALQLDINKVPILTMSFIIAKIKKQKALPAINCKARL</sequence>
<dbReference type="AlphaFoldDB" id="A0A372LKI6"/>
<dbReference type="EMBL" id="QVTE01000045">
    <property type="protein sequence ID" value="RFU67257.1"/>
    <property type="molecule type" value="Genomic_DNA"/>
</dbReference>
<name>A0A372LKI6_9BACI</name>
<proteinExistence type="predicted"/>
<dbReference type="RefSeq" id="WP_117327590.1">
    <property type="nucleotide sequence ID" value="NZ_QVTE01000045.1"/>
</dbReference>
<comment type="caution">
    <text evidence="1">The sequence shown here is derived from an EMBL/GenBank/DDBJ whole genome shotgun (WGS) entry which is preliminary data.</text>
</comment>
<keyword evidence="2" id="KW-1185">Reference proteome</keyword>
<protein>
    <submittedName>
        <fullName evidence="1">Uncharacterized protein</fullName>
    </submittedName>
</protein>
<gene>
    <name evidence="1" type="ORF">D0469_15260</name>
</gene>
<reference evidence="1 2" key="1">
    <citation type="submission" date="2018-08" db="EMBL/GenBank/DDBJ databases">
        <title>Bacillus chawlae sp. nov., Bacillus glennii sp. nov., and Bacillus saganii sp. nov. Isolated from the Vehicle Assembly Building at Kennedy Space Center where the Viking Spacecraft were Assembled.</title>
        <authorList>
            <person name="Seuylemezian A."/>
            <person name="Vaishampayan P."/>
        </authorList>
    </citation>
    <scope>NUCLEOTIDE SEQUENCE [LARGE SCALE GENOMIC DNA]</scope>
    <source>
        <strain evidence="1 2">V47-23a</strain>
    </source>
</reference>
<evidence type="ECO:0000313" key="2">
    <source>
        <dbReference type="Proteomes" id="UP000264541"/>
    </source>
</evidence>
<accession>A0A372LKI6</accession>
<dbReference type="Proteomes" id="UP000264541">
    <property type="component" value="Unassembled WGS sequence"/>
</dbReference>
<evidence type="ECO:0000313" key="1">
    <source>
        <dbReference type="EMBL" id="RFU67257.1"/>
    </source>
</evidence>